<gene>
    <name evidence="3" type="ORF">EYB31_39010</name>
</gene>
<keyword evidence="4" id="KW-1185">Reference proteome</keyword>
<dbReference type="SUPFAM" id="SSF54197">
    <property type="entry name" value="HIT-like"/>
    <property type="match status" value="1"/>
</dbReference>
<dbReference type="Proteomes" id="UP000293142">
    <property type="component" value="Unassembled WGS sequence"/>
</dbReference>
<evidence type="ECO:0000313" key="3">
    <source>
        <dbReference type="EMBL" id="TBL68003.1"/>
    </source>
</evidence>
<dbReference type="InterPro" id="IPR011146">
    <property type="entry name" value="HIT-like"/>
</dbReference>
<dbReference type="AlphaFoldDB" id="A0A4Q9DCC5"/>
<dbReference type="EMBL" id="SIRE01000051">
    <property type="protein sequence ID" value="TBL68003.1"/>
    <property type="molecule type" value="Genomic_DNA"/>
</dbReference>
<dbReference type="OrthoDB" id="9784774at2"/>
<proteinExistence type="predicted"/>
<sequence length="151" mass="17389">MMPSNDCFVCRKHNGELQVNGGCIYEDEFVYVGHIGSNEPLIYWGYLIVDLKRHAAGYGDMNDDEARAIGSILNKLGRVLKNSENAEHVYSFVQGDAFPHFHIHLIPRYPDTPKEFWHPTNIRNYKEVHGTVNQVDEVCSRLRGDLQREIE</sequence>
<organism evidence="3 4">
    <name type="scientific">Paenibacillus thalictri</name>
    <dbReference type="NCBI Taxonomy" id="2527873"/>
    <lineage>
        <taxon>Bacteria</taxon>
        <taxon>Bacillati</taxon>
        <taxon>Bacillota</taxon>
        <taxon>Bacilli</taxon>
        <taxon>Bacillales</taxon>
        <taxon>Paenibacillaceae</taxon>
        <taxon>Paenibacillus</taxon>
    </lineage>
</organism>
<dbReference type="InterPro" id="IPR001310">
    <property type="entry name" value="Histidine_triad_HIT"/>
</dbReference>
<feature type="domain" description="HIT" evidence="2">
    <location>
        <begin position="8"/>
        <end position="115"/>
    </location>
</feature>
<evidence type="ECO:0000256" key="1">
    <source>
        <dbReference type="PROSITE-ProRule" id="PRU00464"/>
    </source>
</evidence>
<dbReference type="GO" id="GO:0003824">
    <property type="term" value="F:catalytic activity"/>
    <property type="evidence" value="ECO:0007669"/>
    <property type="project" value="InterPro"/>
</dbReference>
<dbReference type="Pfam" id="PF01230">
    <property type="entry name" value="HIT"/>
    <property type="match status" value="1"/>
</dbReference>
<dbReference type="PANTHER" id="PTHR46648">
    <property type="entry name" value="HIT FAMILY PROTEIN 1"/>
    <property type="match status" value="1"/>
</dbReference>
<name>A0A4Q9DCC5_9BACL</name>
<dbReference type="Gene3D" id="3.30.428.10">
    <property type="entry name" value="HIT-like"/>
    <property type="match status" value="1"/>
</dbReference>
<comment type="caution">
    <text evidence="3">The sequence shown here is derived from an EMBL/GenBank/DDBJ whole genome shotgun (WGS) entry which is preliminary data.</text>
</comment>
<feature type="short sequence motif" description="Histidine triad motif" evidence="1">
    <location>
        <begin position="100"/>
        <end position="104"/>
    </location>
</feature>
<dbReference type="PANTHER" id="PTHR46648:SF1">
    <property type="entry name" value="ADENOSINE 5'-MONOPHOSPHORAMIDASE HNT1"/>
    <property type="match status" value="1"/>
</dbReference>
<protein>
    <submittedName>
        <fullName evidence="3">HIT family protein</fullName>
    </submittedName>
</protein>
<dbReference type="InterPro" id="IPR036265">
    <property type="entry name" value="HIT-like_sf"/>
</dbReference>
<evidence type="ECO:0000259" key="2">
    <source>
        <dbReference type="PROSITE" id="PS51084"/>
    </source>
</evidence>
<reference evidence="3 4" key="1">
    <citation type="submission" date="2019-02" db="EMBL/GenBank/DDBJ databases">
        <title>Paenibacillus sp. nov., isolated from surface-sterilized tissue of Thalictrum simplex L.</title>
        <authorList>
            <person name="Tuo L."/>
        </authorList>
    </citation>
    <scope>NUCLEOTIDE SEQUENCE [LARGE SCALE GENOMIC DNA]</scope>
    <source>
        <strain evidence="3 4">N2SHLJ1</strain>
    </source>
</reference>
<accession>A0A4Q9DCC5</accession>
<evidence type="ECO:0000313" key="4">
    <source>
        <dbReference type="Proteomes" id="UP000293142"/>
    </source>
</evidence>
<dbReference type="PROSITE" id="PS51084">
    <property type="entry name" value="HIT_2"/>
    <property type="match status" value="1"/>
</dbReference>
<dbReference type="GO" id="GO:0009117">
    <property type="term" value="P:nucleotide metabolic process"/>
    <property type="evidence" value="ECO:0007669"/>
    <property type="project" value="TreeGrafter"/>
</dbReference>